<dbReference type="PROSITE" id="PS52016">
    <property type="entry name" value="TONB_DEPENDENT_REC_3"/>
    <property type="match status" value="1"/>
</dbReference>
<dbReference type="Gene3D" id="2.40.170.20">
    <property type="entry name" value="TonB-dependent receptor, beta-barrel domain"/>
    <property type="match status" value="1"/>
</dbReference>
<feature type="domain" description="TonB-dependent receptor-like beta-barrel" evidence="12">
    <location>
        <begin position="328"/>
        <end position="760"/>
    </location>
</feature>
<feature type="domain" description="TonB-dependent receptor plug" evidence="13">
    <location>
        <begin position="118"/>
        <end position="222"/>
    </location>
</feature>
<evidence type="ECO:0000256" key="10">
    <source>
        <dbReference type="PROSITE-ProRule" id="PRU01360"/>
    </source>
</evidence>
<dbReference type="EMBL" id="FUYS01000005">
    <property type="protein sequence ID" value="SKB63473.1"/>
    <property type="molecule type" value="Genomic_DNA"/>
</dbReference>
<dbReference type="PANTHER" id="PTHR30069:SF29">
    <property type="entry name" value="HEMOGLOBIN AND HEMOGLOBIN-HAPTOGLOBIN-BINDING PROTEIN 1-RELATED"/>
    <property type="match status" value="1"/>
</dbReference>
<accession>A0A1T5CVT6</accession>
<evidence type="ECO:0000256" key="7">
    <source>
        <dbReference type="ARBA" id="ARBA00023136"/>
    </source>
</evidence>
<keyword evidence="7 10" id="KW-0472">Membrane</keyword>
<dbReference type="Pfam" id="PF07715">
    <property type="entry name" value="Plug"/>
    <property type="match status" value="1"/>
</dbReference>
<gene>
    <name evidence="14" type="ORF">SAMN05660226_02392</name>
</gene>
<dbReference type="PANTHER" id="PTHR30069">
    <property type="entry name" value="TONB-DEPENDENT OUTER MEMBRANE RECEPTOR"/>
    <property type="match status" value="1"/>
</dbReference>
<dbReference type="SUPFAM" id="SSF56935">
    <property type="entry name" value="Porins"/>
    <property type="match status" value="1"/>
</dbReference>
<evidence type="ECO:0000256" key="11">
    <source>
        <dbReference type="RuleBase" id="RU003357"/>
    </source>
</evidence>
<proteinExistence type="inferred from homology"/>
<organism evidence="14 15">
    <name type="scientific">Parapedobacter luteus</name>
    <dbReference type="NCBI Taxonomy" id="623280"/>
    <lineage>
        <taxon>Bacteria</taxon>
        <taxon>Pseudomonadati</taxon>
        <taxon>Bacteroidota</taxon>
        <taxon>Sphingobacteriia</taxon>
        <taxon>Sphingobacteriales</taxon>
        <taxon>Sphingobacteriaceae</taxon>
        <taxon>Parapedobacter</taxon>
    </lineage>
</organism>
<evidence type="ECO:0000256" key="4">
    <source>
        <dbReference type="ARBA" id="ARBA00022692"/>
    </source>
</evidence>
<evidence type="ECO:0000259" key="12">
    <source>
        <dbReference type="Pfam" id="PF00593"/>
    </source>
</evidence>
<dbReference type="Pfam" id="PF00593">
    <property type="entry name" value="TonB_dep_Rec_b-barrel"/>
    <property type="match status" value="1"/>
</dbReference>
<evidence type="ECO:0000256" key="5">
    <source>
        <dbReference type="ARBA" id="ARBA00022729"/>
    </source>
</evidence>
<dbReference type="Proteomes" id="UP000190541">
    <property type="component" value="Unassembled WGS sequence"/>
</dbReference>
<sequence length="809" mass="90482">MKITIGMLTGLLYFNIAYGQSYRLSGRITDGTDNPIAGARVTLRETGAQQVTDRQGSFTFTGLRPGVYHIDVAKMGYEHGQETVALAQDNQGVTIPLKGAMHVLDEVLVIDNHVARRKQEESLNVEVVGRDFIHRNLGGSLMQTLERLPGIQTIGIGAGQSKPLIRGLGFNRVVTVDKGIKHEGQQWGADHGLELDQFAAGEVEIVKGAASFVYGSDAIGGAIDVKPESPPAPHTAIASVDLVGRSNNGGYGTSVRLGGRGSRWFADGRATYLRYGDYRVPTDTVYVYDYGVALHRQRLRNTAGRETNLHVNAGYLGERFNTILYVSNTFHEAGFFANAHGLEPRRVDAGMHDRSARDILMPRQQVNHFKAISRNALHWGAHHLQAEFGFQHNFRQEYSQYVNHGYMPPIFPNTLGIPQGLEREFDKLVYSLNVRDYWKAGRHELTFGLGSEYQDNTIRGWTFLVPAFGQLTAGAFVYDKYRLSDQALLHAAVRYDHGSLRMSEYRDWFPSAVDDHGSQEYLLRAANLHRRFNSLVWSVGLNYHPVGTFSLKANVGKSFRMPIAKELSANGVNYHYFSYEQGNPALSAEQSYQADLSVEWSPAGWRIQVSPFYNYFPNYIYLNPTSSFDHYYGAGNQVFRYEESRVMRYGGELQVSRRISRSLTAEVLAEYLFSKQLSGAKRGFSLPFAPPPSLLVNLSWAPGRAGNPFMSVDYRLVARQDRIVPPEKKTDGYGVAAIQAGYTVSVAHHPVHLNLQVQNLLDTKYMNHTSFYRLIELPEMGRNVVLSVRIPVAVARGEAAKQVTKKPKQ</sequence>
<dbReference type="Pfam" id="PF13620">
    <property type="entry name" value="CarboxypepD_reg"/>
    <property type="match status" value="1"/>
</dbReference>
<reference evidence="14 15" key="1">
    <citation type="submission" date="2017-02" db="EMBL/GenBank/DDBJ databases">
        <authorList>
            <person name="Peterson S.W."/>
        </authorList>
    </citation>
    <scope>NUCLEOTIDE SEQUENCE [LARGE SCALE GENOMIC DNA]</scope>
    <source>
        <strain evidence="14 15">DSM 22899</strain>
    </source>
</reference>
<dbReference type="GO" id="GO:0015344">
    <property type="term" value="F:siderophore uptake transmembrane transporter activity"/>
    <property type="evidence" value="ECO:0007669"/>
    <property type="project" value="TreeGrafter"/>
</dbReference>
<keyword evidence="5" id="KW-0732">Signal</keyword>
<evidence type="ECO:0000256" key="6">
    <source>
        <dbReference type="ARBA" id="ARBA00023077"/>
    </source>
</evidence>
<comment type="subcellular location">
    <subcellularLocation>
        <location evidence="1 10">Cell outer membrane</location>
        <topology evidence="1 10">Multi-pass membrane protein</topology>
    </subcellularLocation>
</comment>
<dbReference type="InterPro" id="IPR000531">
    <property type="entry name" value="Beta-barrel_TonB"/>
</dbReference>
<dbReference type="OrthoDB" id="9795928at2"/>
<dbReference type="SUPFAM" id="SSF49464">
    <property type="entry name" value="Carboxypeptidase regulatory domain-like"/>
    <property type="match status" value="1"/>
</dbReference>
<name>A0A1T5CVT6_9SPHI</name>
<keyword evidence="6 11" id="KW-0798">TonB box</keyword>
<dbReference type="RefSeq" id="WP_139378667.1">
    <property type="nucleotide sequence ID" value="NZ_FUYS01000005.1"/>
</dbReference>
<evidence type="ECO:0000256" key="1">
    <source>
        <dbReference type="ARBA" id="ARBA00004571"/>
    </source>
</evidence>
<dbReference type="GO" id="GO:0044718">
    <property type="term" value="P:siderophore transmembrane transport"/>
    <property type="evidence" value="ECO:0007669"/>
    <property type="project" value="TreeGrafter"/>
</dbReference>
<dbReference type="GO" id="GO:0009279">
    <property type="term" value="C:cell outer membrane"/>
    <property type="evidence" value="ECO:0007669"/>
    <property type="project" value="UniProtKB-SubCell"/>
</dbReference>
<keyword evidence="2 10" id="KW-0813">Transport</keyword>
<evidence type="ECO:0000256" key="8">
    <source>
        <dbReference type="ARBA" id="ARBA00023170"/>
    </source>
</evidence>
<dbReference type="InterPro" id="IPR008969">
    <property type="entry name" value="CarboxyPept-like_regulatory"/>
</dbReference>
<keyword evidence="9 10" id="KW-0998">Cell outer membrane</keyword>
<dbReference type="Gene3D" id="2.60.40.1120">
    <property type="entry name" value="Carboxypeptidase-like, regulatory domain"/>
    <property type="match status" value="1"/>
</dbReference>
<dbReference type="Gene3D" id="2.170.130.10">
    <property type="entry name" value="TonB-dependent receptor, plug domain"/>
    <property type="match status" value="1"/>
</dbReference>
<keyword evidence="15" id="KW-1185">Reference proteome</keyword>
<protein>
    <submittedName>
        <fullName evidence="14">Iron complex outermembrane recepter protein</fullName>
    </submittedName>
</protein>
<keyword evidence="4 10" id="KW-0812">Transmembrane</keyword>
<keyword evidence="3 10" id="KW-1134">Transmembrane beta strand</keyword>
<evidence type="ECO:0000256" key="9">
    <source>
        <dbReference type="ARBA" id="ARBA00023237"/>
    </source>
</evidence>
<evidence type="ECO:0000259" key="13">
    <source>
        <dbReference type="Pfam" id="PF07715"/>
    </source>
</evidence>
<dbReference type="STRING" id="623280.SAMN05660226_02392"/>
<dbReference type="InterPro" id="IPR012910">
    <property type="entry name" value="Plug_dom"/>
</dbReference>
<evidence type="ECO:0000256" key="3">
    <source>
        <dbReference type="ARBA" id="ARBA00022452"/>
    </source>
</evidence>
<comment type="similarity">
    <text evidence="10 11">Belongs to the TonB-dependent receptor family.</text>
</comment>
<dbReference type="InterPro" id="IPR039426">
    <property type="entry name" value="TonB-dep_rcpt-like"/>
</dbReference>
<evidence type="ECO:0000256" key="2">
    <source>
        <dbReference type="ARBA" id="ARBA00022448"/>
    </source>
</evidence>
<dbReference type="AlphaFoldDB" id="A0A1T5CVT6"/>
<dbReference type="InterPro" id="IPR037066">
    <property type="entry name" value="Plug_dom_sf"/>
</dbReference>
<keyword evidence="8" id="KW-0675">Receptor</keyword>
<evidence type="ECO:0000313" key="14">
    <source>
        <dbReference type="EMBL" id="SKB63473.1"/>
    </source>
</evidence>
<dbReference type="InterPro" id="IPR036942">
    <property type="entry name" value="Beta-barrel_TonB_sf"/>
</dbReference>
<evidence type="ECO:0000313" key="15">
    <source>
        <dbReference type="Proteomes" id="UP000190541"/>
    </source>
</evidence>